<evidence type="ECO:0000313" key="2">
    <source>
        <dbReference type="EMBL" id="KIM70575.1"/>
    </source>
</evidence>
<dbReference type="EMBL" id="KN822004">
    <property type="protein sequence ID" value="KIM70575.1"/>
    <property type="molecule type" value="Genomic_DNA"/>
</dbReference>
<dbReference type="InParanoid" id="A0A0C3ED15"/>
<name>A0A0C3ED15_9AGAM</name>
<organism evidence="2 3">
    <name type="scientific">Scleroderma citrinum Foug A</name>
    <dbReference type="NCBI Taxonomy" id="1036808"/>
    <lineage>
        <taxon>Eukaryota</taxon>
        <taxon>Fungi</taxon>
        <taxon>Dikarya</taxon>
        <taxon>Basidiomycota</taxon>
        <taxon>Agaricomycotina</taxon>
        <taxon>Agaricomycetes</taxon>
        <taxon>Agaricomycetidae</taxon>
        <taxon>Boletales</taxon>
        <taxon>Sclerodermatineae</taxon>
        <taxon>Sclerodermataceae</taxon>
        <taxon>Scleroderma</taxon>
    </lineage>
</organism>
<dbReference type="OrthoDB" id="4980495at2759"/>
<reference evidence="3" key="2">
    <citation type="submission" date="2015-01" db="EMBL/GenBank/DDBJ databases">
        <title>Evolutionary Origins and Diversification of the Mycorrhizal Mutualists.</title>
        <authorList>
            <consortium name="DOE Joint Genome Institute"/>
            <consortium name="Mycorrhizal Genomics Consortium"/>
            <person name="Kohler A."/>
            <person name="Kuo A."/>
            <person name="Nagy L.G."/>
            <person name="Floudas D."/>
            <person name="Copeland A."/>
            <person name="Barry K.W."/>
            <person name="Cichocki N."/>
            <person name="Veneault-Fourrey C."/>
            <person name="LaButti K."/>
            <person name="Lindquist E.A."/>
            <person name="Lipzen A."/>
            <person name="Lundell T."/>
            <person name="Morin E."/>
            <person name="Murat C."/>
            <person name="Riley R."/>
            <person name="Ohm R."/>
            <person name="Sun H."/>
            <person name="Tunlid A."/>
            <person name="Henrissat B."/>
            <person name="Grigoriev I.V."/>
            <person name="Hibbett D.S."/>
            <person name="Martin F."/>
        </authorList>
    </citation>
    <scope>NUCLEOTIDE SEQUENCE [LARGE SCALE GENOMIC DNA]</scope>
    <source>
        <strain evidence="3">Foug A</strain>
    </source>
</reference>
<dbReference type="AlphaFoldDB" id="A0A0C3ED15"/>
<gene>
    <name evidence="2" type="ORF">SCLCIDRAFT_1206703</name>
</gene>
<feature type="compositionally biased region" description="Polar residues" evidence="1">
    <location>
        <begin position="104"/>
        <end position="117"/>
    </location>
</feature>
<evidence type="ECO:0000256" key="1">
    <source>
        <dbReference type="SAM" id="MobiDB-lite"/>
    </source>
</evidence>
<dbReference type="Proteomes" id="UP000053989">
    <property type="component" value="Unassembled WGS sequence"/>
</dbReference>
<keyword evidence="3" id="KW-1185">Reference proteome</keyword>
<feature type="compositionally biased region" description="Low complexity" evidence="1">
    <location>
        <begin position="132"/>
        <end position="142"/>
    </location>
</feature>
<protein>
    <submittedName>
        <fullName evidence="2">Uncharacterized protein</fullName>
    </submittedName>
</protein>
<reference evidence="2 3" key="1">
    <citation type="submission" date="2014-04" db="EMBL/GenBank/DDBJ databases">
        <authorList>
            <consortium name="DOE Joint Genome Institute"/>
            <person name="Kuo A."/>
            <person name="Kohler A."/>
            <person name="Nagy L.G."/>
            <person name="Floudas D."/>
            <person name="Copeland A."/>
            <person name="Barry K.W."/>
            <person name="Cichocki N."/>
            <person name="Veneault-Fourrey C."/>
            <person name="LaButti K."/>
            <person name="Lindquist E.A."/>
            <person name="Lipzen A."/>
            <person name="Lundell T."/>
            <person name="Morin E."/>
            <person name="Murat C."/>
            <person name="Sun H."/>
            <person name="Tunlid A."/>
            <person name="Henrissat B."/>
            <person name="Grigoriev I.V."/>
            <person name="Hibbett D.S."/>
            <person name="Martin F."/>
            <person name="Nordberg H.P."/>
            <person name="Cantor M.N."/>
            <person name="Hua S.X."/>
        </authorList>
    </citation>
    <scope>NUCLEOTIDE SEQUENCE [LARGE SCALE GENOMIC DNA]</scope>
    <source>
        <strain evidence="2 3">Foug A</strain>
    </source>
</reference>
<feature type="region of interest" description="Disordered" evidence="1">
    <location>
        <begin position="92"/>
        <end position="142"/>
    </location>
</feature>
<evidence type="ECO:0000313" key="3">
    <source>
        <dbReference type="Proteomes" id="UP000053989"/>
    </source>
</evidence>
<proteinExistence type="predicted"/>
<accession>A0A0C3ED15</accession>
<sequence>MESNPRVNKPRLPKVYTDEQLVFLRSHISGFESRTRGHVRGDAKRFALERANEFLTRFGLPEDLQGVEDAEPRFREQIYNWYKNTVGRARRKLEGRTRPKKSAVSATPSSGNENNITWGPAVATPSVPYETSQNASSPAQIPPAQAAGQLQFSFQSNVSVPSSSSMALNVTPAALRDAFLTHGIDGATLSSLVQSYVLSHSSPTPLNTVITSLFEAVTSLISAPSSSRTVSYTDVISNLLRRFVDACSYFPSTLVHADISGPLAGPRALQMAIRKASVWSPLSGASAHTSMADEMERISADRQRRKDHIQWAQIHATALELGMLNVRPNTPEMGYVVPSQTFSEMMARDAVWESDEVEWVAGITVLRALIRTGSADRKPEYEQWLDMYERRWKEIKDEARQALVTEVLVGARDDLARLDDGHVS</sequence>
<dbReference type="HOGENOM" id="CLU_630150_0_0_1"/>